<reference evidence="9 10" key="1">
    <citation type="submission" date="2019-09" db="EMBL/GenBank/DDBJ databases">
        <title>NBRP : Genome information of microbial organism related human and environment.</title>
        <authorList>
            <person name="Hattori M."/>
            <person name="Oshima K."/>
            <person name="Inaba H."/>
            <person name="Suda W."/>
            <person name="Sakamoto M."/>
            <person name="Iino T."/>
            <person name="Kitahara M."/>
            <person name="Oshida Y."/>
            <person name="Iida T."/>
            <person name="Kudo T."/>
            <person name="Itoh T."/>
            <person name="Ohkuma M."/>
        </authorList>
    </citation>
    <scope>NUCLEOTIDE SEQUENCE [LARGE SCALE GENOMIC DNA]</scope>
    <source>
        <strain evidence="9 10">Q-1</strain>
    </source>
</reference>
<dbReference type="GO" id="GO:0022857">
    <property type="term" value="F:transmembrane transporter activity"/>
    <property type="evidence" value="ECO:0007669"/>
    <property type="project" value="InterPro"/>
</dbReference>
<evidence type="ECO:0000256" key="1">
    <source>
        <dbReference type="ARBA" id="ARBA00004162"/>
    </source>
</evidence>
<keyword evidence="3" id="KW-1003">Cell membrane</keyword>
<dbReference type="PANTHER" id="PTHR30558:SF13">
    <property type="entry name" value="BIOPOLYMER TRANSPORT PROTEIN EXBD2"/>
    <property type="match status" value="1"/>
</dbReference>
<accession>A0A5A7N902</accession>
<evidence type="ECO:0000256" key="3">
    <source>
        <dbReference type="ARBA" id="ARBA00022475"/>
    </source>
</evidence>
<comment type="caution">
    <text evidence="9">The sequence shown here is derived from an EMBL/GenBank/DDBJ whole genome shotgun (WGS) entry which is preliminary data.</text>
</comment>
<keyword evidence="10" id="KW-1185">Reference proteome</keyword>
<dbReference type="GO" id="GO:0015031">
    <property type="term" value="P:protein transport"/>
    <property type="evidence" value="ECO:0007669"/>
    <property type="project" value="UniProtKB-KW"/>
</dbReference>
<evidence type="ECO:0000256" key="2">
    <source>
        <dbReference type="ARBA" id="ARBA00005811"/>
    </source>
</evidence>
<evidence type="ECO:0000313" key="9">
    <source>
        <dbReference type="EMBL" id="GER04387.1"/>
    </source>
</evidence>
<dbReference type="Proteomes" id="UP000324996">
    <property type="component" value="Unassembled WGS sequence"/>
</dbReference>
<name>A0A5A7N902_9PROT</name>
<keyword evidence="4 7" id="KW-0812">Transmembrane</keyword>
<sequence length="118" mass="12796">MTPMLDIVFIMLIFFIVTATFIKEAGVDVTKPPAVTAEKKDRASILIAITESDEIWMNRKKVDLKSLQTNIEKLHAENPQGTIVIQADARSKAGLMIAVTEAVNDAGVPGVAVSTEEN</sequence>
<gene>
    <name evidence="9" type="ORF">JCM17846_20690</name>
</gene>
<organism evidence="9 10">
    <name type="scientific">Iodidimonas nitroreducens</name>
    <dbReference type="NCBI Taxonomy" id="1236968"/>
    <lineage>
        <taxon>Bacteria</taxon>
        <taxon>Pseudomonadati</taxon>
        <taxon>Pseudomonadota</taxon>
        <taxon>Alphaproteobacteria</taxon>
        <taxon>Iodidimonadales</taxon>
        <taxon>Iodidimonadaceae</taxon>
        <taxon>Iodidimonas</taxon>
    </lineage>
</organism>
<dbReference type="PANTHER" id="PTHR30558">
    <property type="entry name" value="EXBD MEMBRANE COMPONENT OF PMF-DRIVEN MACROMOLECULE IMPORT SYSTEM"/>
    <property type="match status" value="1"/>
</dbReference>
<dbReference type="GO" id="GO:0005886">
    <property type="term" value="C:plasma membrane"/>
    <property type="evidence" value="ECO:0007669"/>
    <property type="project" value="UniProtKB-SubCell"/>
</dbReference>
<protein>
    <submittedName>
        <fullName evidence="9">Biopolymer transporter ExbD</fullName>
    </submittedName>
</protein>
<dbReference type="EMBL" id="BKCN01000010">
    <property type="protein sequence ID" value="GER04387.1"/>
    <property type="molecule type" value="Genomic_DNA"/>
</dbReference>
<proteinExistence type="inferred from homology"/>
<dbReference type="Gene3D" id="3.30.420.270">
    <property type="match status" value="1"/>
</dbReference>
<evidence type="ECO:0000256" key="4">
    <source>
        <dbReference type="ARBA" id="ARBA00022692"/>
    </source>
</evidence>
<dbReference type="AlphaFoldDB" id="A0A5A7N902"/>
<keyword evidence="6 8" id="KW-0472">Membrane</keyword>
<feature type="transmembrane region" description="Helical" evidence="8">
    <location>
        <begin position="6"/>
        <end position="22"/>
    </location>
</feature>
<evidence type="ECO:0000256" key="6">
    <source>
        <dbReference type="ARBA" id="ARBA00023136"/>
    </source>
</evidence>
<evidence type="ECO:0000313" key="10">
    <source>
        <dbReference type="Proteomes" id="UP000324996"/>
    </source>
</evidence>
<keyword evidence="5 8" id="KW-1133">Transmembrane helix</keyword>
<dbReference type="Pfam" id="PF02472">
    <property type="entry name" value="ExbD"/>
    <property type="match status" value="1"/>
</dbReference>
<evidence type="ECO:0000256" key="5">
    <source>
        <dbReference type="ARBA" id="ARBA00022989"/>
    </source>
</evidence>
<comment type="similarity">
    <text evidence="2 7">Belongs to the ExbD/TolR family.</text>
</comment>
<keyword evidence="7" id="KW-0653">Protein transport</keyword>
<keyword evidence="7" id="KW-0813">Transport</keyword>
<evidence type="ECO:0000256" key="7">
    <source>
        <dbReference type="RuleBase" id="RU003879"/>
    </source>
</evidence>
<comment type="subcellular location">
    <subcellularLocation>
        <location evidence="1">Cell membrane</location>
        <topology evidence="1">Single-pass membrane protein</topology>
    </subcellularLocation>
    <subcellularLocation>
        <location evidence="7">Cell membrane</location>
        <topology evidence="7">Single-pass type II membrane protein</topology>
    </subcellularLocation>
</comment>
<evidence type="ECO:0000256" key="8">
    <source>
        <dbReference type="SAM" id="Phobius"/>
    </source>
</evidence>
<dbReference type="InterPro" id="IPR003400">
    <property type="entry name" value="ExbD"/>
</dbReference>